<dbReference type="Proteomes" id="UP000545493">
    <property type="component" value="Unassembled WGS sequence"/>
</dbReference>
<gene>
    <name evidence="2" type="ORF">FHU38_004639</name>
</gene>
<feature type="transmembrane region" description="Helical" evidence="1">
    <location>
        <begin position="44"/>
        <end position="63"/>
    </location>
</feature>
<feature type="transmembrane region" description="Helical" evidence="1">
    <location>
        <begin position="21"/>
        <end position="38"/>
    </location>
</feature>
<evidence type="ECO:0000256" key="1">
    <source>
        <dbReference type="SAM" id="Phobius"/>
    </source>
</evidence>
<keyword evidence="3" id="KW-1185">Reference proteome</keyword>
<evidence type="ECO:0000313" key="3">
    <source>
        <dbReference type="Proteomes" id="UP000545493"/>
    </source>
</evidence>
<evidence type="ECO:0000313" key="2">
    <source>
        <dbReference type="EMBL" id="NIJ14295.1"/>
    </source>
</evidence>
<organism evidence="2 3">
    <name type="scientific">Saccharomonospora amisosensis</name>
    <dbReference type="NCBI Taxonomy" id="1128677"/>
    <lineage>
        <taxon>Bacteria</taxon>
        <taxon>Bacillati</taxon>
        <taxon>Actinomycetota</taxon>
        <taxon>Actinomycetes</taxon>
        <taxon>Pseudonocardiales</taxon>
        <taxon>Pseudonocardiaceae</taxon>
        <taxon>Saccharomonospora</taxon>
    </lineage>
</organism>
<name>A0A7X5UUC3_9PSEU</name>
<dbReference type="RefSeq" id="WP_167165493.1">
    <property type="nucleotide sequence ID" value="NZ_JAAOYM010000001.1"/>
</dbReference>
<keyword evidence="1" id="KW-0472">Membrane</keyword>
<comment type="caution">
    <text evidence="2">The sequence shown here is derived from an EMBL/GenBank/DDBJ whole genome shotgun (WGS) entry which is preliminary data.</text>
</comment>
<proteinExistence type="predicted"/>
<keyword evidence="1" id="KW-0812">Transmembrane</keyword>
<sequence length="67" mass="6906">MGKKDPLQALVNNGGGTVRKLVGIAAAIAVAVIVVKYPNDAADMVTWLVGVGTDIVNGLVTFIRQVS</sequence>
<dbReference type="AlphaFoldDB" id="A0A7X5UUC3"/>
<reference evidence="2 3" key="1">
    <citation type="submission" date="2020-03" db="EMBL/GenBank/DDBJ databases">
        <title>Sequencing the genomes of 1000 actinobacteria strains.</title>
        <authorList>
            <person name="Klenk H.-P."/>
        </authorList>
    </citation>
    <scope>NUCLEOTIDE SEQUENCE [LARGE SCALE GENOMIC DNA]</scope>
    <source>
        <strain evidence="2 3">DSM 45685</strain>
    </source>
</reference>
<accession>A0A7X5UUC3</accession>
<protein>
    <submittedName>
        <fullName evidence="2">Uncharacterized protein</fullName>
    </submittedName>
</protein>
<keyword evidence="1" id="KW-1133">Transmembrane helix</keyword>
<dbReference type="EMBL" id="JAAOYM010000001">
    <property type="protein sequence ID" value="NIJ14295.1"/>
    <property type="molecule type" value="Genomic_DNA"/>
</dbReference>